<comment type="caution">
    <text evidence="2">The sequence shown here is derived from an EMBL/GenBank/DDBJ whole genome shotgun (WGS) entry which is preliminary data.</text>
</comment>
<proteinExistence type="predicted"/>
<organism evidence="2 3">
    <name type="scientific">Bradyrhizobium japonicum</name>
    <dbReference type="NCBI Taxonomy" id="375"/>
    <lineage>
        <taxon>Bacteria</taxon>
        <taxon>Pseudomonadati</taxon>
        <taxon>Pseudomonadota</taxon>
        <taxon>Alphaproteobacteria</taxon>
        <taxon>Hyphomicrobiales</taxon>
        <taxon>Nitrobacteraceae</taxon>
        <taxon>Bradyrhizobium</taxon>
    </lineage>
</organism>
<dbReference type="PANTHER" id="PTHR33744:SF1">
    <property type="entry name" value="DNA-BINDING TRANSCRIPTIONAL ACTIVATOR ADER"/>
    <property type="match status" value="1"/>
</dbReference>
<protein>
    <recommendedName>
        <fullName evidence="1">GAF domain-containing protein</fullName>
    </recommendedName>
</protein>
<dbReference type="Pfam" id="PF01590">
    <property type="entry name" value="GAF"/>
    <property type="match status" value="1"/>
</dbReference>
<reference evidence="2 3" key="1">
    <citation type="submission" date="2014-09" db="EMBL/GenBank/DDBJ databases">
        <title>Draft genome of Bradyrhizobium japonicum Is-34.</title>
        <authorList>
            <person name="Tsurumaru H."/>
            <person name="Yamakawa T."/>
            <person name="Hashimoto S."/>
            <person name="Okizaki K."/>
            <person name="Kanesaki Y."/>
            <person name="Yoshikawa H."/>
            <person name="Yajima S."/>
        </authorList>
    </citation>
    <scope>NUCLEOTIDE SEQUENCE [LARGE SCALE GENOMIC DNA]</scope>
    <source>
        <strain evidence="2 3">Is-34</strain>
    </source>
</reference>
<dbReference type="InterPro" id="IPR003018">
    <property type="entry name" value="GAF"/>
</dbReference>
<dbReference type="Proteomes" id="UP000030377">
    <property type="component" value="Unassembled WGS sequence"/>
</dbReference>
<dbReference type="Gene3D" id="3.30.450.40">
    <property type="match status" value="1"/>
</dbReference>
<evidence type="ECO:0000313" key="2">
    <source>
        <dbReference type="EMBL" id="KGT72845.1"/>
    </source>
</evidence>
<feature type="non-terminal residue" evidence="2">
    <location>
        <position position="362"/>
    </location>
</feature>
<dbReference type="InterPro" id="IPR051448">
    <property type="entry name" value="CdaR-like_regulators"/>
</dbReference>
<evidence type="ECO:0000313" key="3">
    <source>
        <dbReference type="Proteomes" id="UP000030377"/>
    </source>
</evidence>
<sequence length="362" mass="40935">ARIYYSQPEATQGMSDISRENYDFLNSAKALSEMKGLICVPISIGQERIGVLVLHQFHSRGKLVEHDLQLLQGFADQTAVAIENARLYREAKTALHELAELSGQLQSRNQYLLKRNEIHDTLQQLTLQNKGVDAIIQTLQRMIGKPVSFIDCLQNQYYPQSAATRPTYSIDELSMIFSNRRTPVTLLLGKNNSACHYAYPIINGAVFFGCLTVETKLIPLPELDQIAIEQGSAILALELVKQQTISSIFYKKTHEFFQKLLQEKDPDALYARGQELGLSPSAAYSVVLFHLTPVQDLQQLDASVHRLVAMLKRRHKSIEQLVYGFHNHVTMLVSMNQQAVSQLIKQLGPMLKEWEQIESISL</sequence>
<dbReference type="EMBL" id="JRPN01000131">
    <property type="protein sequence ID" value="KGT72845.1"/>
    <property type="molecule type" value="Genomic_DNA"/>
</dbReference>
<dbReference type="PANTHER" id="PTHR33744">
    <property type="entry name" value="CARBOHYDRATE DIACID REGULATOR"/>
    <property type="match status" value="1"/>
</dbReference>
<feature type="non-terminal residue" evidence="2">
    <location>
        <position position="1"/>
    </location>
</feature>
<accession>A0A0A3XEW3</accession>
<dbReference type="AlphaFoldDB" id="A0A0A3XEW3"/>
<gene>
    <name evidence="2" type="ORF">MA20_47940</name>
</gene>
<feature type="domain" description="GAF" evidence="1">
    <location>
        <begin position="33"/>
        <end position="82"/>
    </location>
</feature>
<name>A0A0A3XEW3_BRAJP</name>
<dbReference type="SUPFAM" id="SSF55781">
    <property type="entry name" value="GAF domain-like"/>
    <property type="match status" value="1"/>
</dbReference>
<evidence type="ECO:0000259" key="1">
    <source>
        <dbReference type="Pfam" id="PF01590"/>
    </source>
</evidence>
<dbReference type="InterPro" id="IPR029016">
    <property type="entry name" value="GAF-like_dom_sf"/>
</dbReference>